<keyword evidence="2" id="KW-0963">Cytoplasm</keyword>
<dbReference type="SUPFAM" id="SSF51569">
    <property type="entry name" value="Aldolase"/>
    <property type="match status" value="1"/>
</dbReference>
<reference evidence="8 9" key="1">
    <citation type="submission" date="2019-05" db="EMBL/GenBank/DDBJ databases">
        <authorList>
            <consortium name="Pathogen Informatics"/>
        </authorList>
    </citation>
    <scope>NUCLEOTIDE SEQUENCE [LARGE SCALE GENOMIC DNA]</scope>
    <source>
        <strain evidence="8 9">NCTC11429</strain>
    </source>
</reference>
<evidence type="ECO:0000256" key="5">
    <source>
        <dbReference type="PIRNR" id="PIRNR001365"/>
    </source>
</evidence>
<dbReference type="GO" id="GO:0005737">
    <property type="term" value="C:cytoplasm"/>
    <property type="evidence" value="ECO:0007669"/>
    <property type="project" value="UniProtKB-SubCell"/>
</dbReference>
<dbReference type="Pfam" id="PF00701">
    <property type="entry name" value="DHDPS"/>
    <property type="match status" value="1"/>
</dbReference>
<dbReference type="KEGG" id="stha:NCTC11429_02640"/>
<feature type="active site" description="Schiff-base intermediate with substrate" evidence="6">
    <location>
        <position position="190"/>
    </location>
</feature>
<evidence type="ECO:0000313" key="9">
    <source>
        <dbReference type="Proteomes" id="UP000308196"/>
    </source>
</evidence>
<gene>
    <name evidence="8" type="primary">nanA_1</name>
    <name evidence="8" type="ORF">NCTC11429_02640</name>
</gene>
<protein>
    <submittedName>
        <fullName evidence="8">N-acetylneuraminate lyase</fullName>
        <ecNumber evidence="8">4.1.3.3</ecNumber>
    </submittedName>
</protein>
<sequence>MISDGKQIHRIIYQIKTYIMLMQKISGLIAAPFTPFDESGELNLALIPAYYDMLKKNKVTGAFICGSTGEGVSLTFDEKVAVMTAWASLTSTDAEFTLMMLLGGTNIKECQQLARLAEQVGVDAVSFTSPSYFKPANVDQLAKCCVEIAGASPRTAFYYYHIPVLTGGNFPMIELLKKIDGVIPNFRGIKYTHEDFMDFLSCMNFAERKYDMLWGRDENMLSALVLGVKGAVGSTYNYAAPLYLRLMEAFEAGDLEKANALQQQSIDMISLLGKYGGIAVGKAFMKLISLNCGEFRLPVKNMSIEQFALFKADVMKLGFQDFAAHGCDKPEDGR</sequence>
<name>A0A4U9V880_9SPHI</name>
<dbReference type="SMART" id="SM01130">
    <property type="entry name" value="DHDPS"/>
    <property type="match status" value="1"/>
</dbReference>
<keyword evidence="3 5" id="KW-0456">Lyase</keyword>
<dbReference type="PANTHER" id="PTHR12128">
    <property type="entry name" value="DIHYDRODIPICOLINATE SYNTHASE"/>
    <property type="match status" value="1"/>
</dbReference>
<evidence type="ECO:0000313" key="8">
    <source>
        <dbReference type="EMBL" id="VTR42103.1"/>
    </source>
</evidence>
<evidence type="ECO:0000256" key="2">
    <source>
        <dbReference type="ARBA" id="ARBA00022490"/>
    </source>
</evidence>
<keyword evidence="4" id="KW-0119">Carbohydrate metabolism</keyword>
<evidence type="ECO:0000256" key="7">
    <source>
        <dbReference type="PIRSR" id="PIRSR001365-2"/>
    </source>
</evidence>
<comment type="subcellular location">
    <subcellularLocation>
        <location evidence="1">Cytoplasm</location>
    </subcellularLocation>
</comment>
<evidence type="ECO:0000256" key="4">
    <source>
        <dbReference type="ARBA" id="ARBA00023277"/>
    </source>
</evidence>
<dbReference type="STRING" id="1123265.GCA_000686625_02190"/>
<evidence type="ECO:0000256" key="1">
    <source>
        <dbReference type="ARBA" id="ARBA00004496"/>
    </source>
</evidence>
<dbReference type="Proteomes" id="UP000308196">
    <property type="component" value="Chromosome"/>
</dbReference>
<dbReference type="EMBL" id="LR590484">
    <property type="protein sequence ID" value="VTR42103.1"/>
    <property type="molecule type" value="Genomic_DNA"/>
</dbReference>
<comment type="similarity">
    <text evidence="5">Belongs to the DapA family.</text>
</comment>
<dbReference type="EC" id="4.1.3.3" evidence="8"/>
<feature type="binding site" evidence="7">
    <location>
        <position position="232"/>
    </location>
    <ligand>
        <name>pyruvate</name>
        <dbReference type="ChEBI" id="CHEBI:15361"/>
    </ligand>
</feature>
<dbReference type="PANTHER" id="PTHR12128:SF21">
    <property type="entry name" value="N-ACETYLNEURAMINATE LYASE"/>
    <property type="match status" value="1"/>
</dbReference>
<dbReference type="PIRSF" id="PIRSF001365">
    <property type="entry name" value="DHDPS"/>
    <property type="match status" value="1"/>
</dbReference>
<dbReference type="PRINTS" id="PR00146">
    <property type="entry name" value="DHPICSNTHASE"/>
</dbReference>
<feature type="binding site" evidence="7">
    <location>
        <position position="68"/>
    </location>
    <ligand>
        <name>pyruvate</name>
        <dbReference type="ChEBI" id="CHEBI:15361"/>
    </ligand>
</feature>
<dbReference type="GO" id="GO:0008747">
    <property type="term" value="F:N-acetylneuraminate lyase activity"/>
    <property type="evidence" value="ECO:0007669"/>
    <property type="project" value="UniProtKB-EC"/>
</dbReference>
<organism evidence="8 9">
    <name type="scientific">Sphingobacterium thalpophilum</name>
    <dbReference type="NCBI Taxonomy" id="259"/>
    <lineage>
        <taxon>Bacteria</taxon>
        <taxon>Pseudomonadati</taxon>
        <taxon>Bacteroidota</taxon>
        <taxon>Sphingobacteriia</taxon>
        <taxon>Sphingobacteriales</taxon>
        <taxon>Sphingobacteriaceae</taxon>
        <taxon>Sphingobacterium</taxon>
    </lineage>
</organism>
<dbReference type="AlphaFoldDB" id="A0A4U9V880"/>
<dbReference type="InterPro" id="IPR013785">
    <property type="entry name" value="Aldolase_TIM"/>
</dbReference>
<evidence type="ECO:0000256" key="3">
    <source>
        <dbReference type="ARBA" id="ARBA00023239"/>
    </source>
</evidence>
<accession>A0A4U9V880</accession>
<dbReference type="InterPro" id="IPR002220">
    <property type="entry name" value="DapA-like"/>
</dbReference>
<dbReference type="Gene3D" id="3.20.20.70">
    <property type="entry name" value="Aldolase class I"/>
    <property type="match status" value="1"/>
</dbReference>
<proteinExistence type="inferred from homology"/>
<evidence type="ECO:0000256" key="6">
    <source>
        <dbReference type="PIRSR" id="PIRSR001365-1"/>
    </source>
</evidence>
<feature type="active site" description="Proton donor/acceptor" evidence="6">
    <location>
        <position position="160"/>
    </location>
</feature>